<evidence type="ECO:0000256" key="1">
    <source>
        <dbReference type="SAM" id="MobiDB-lite"/>
    </source>
</evidence>
<keyword evidence="3" id="KW-1185">Reference proteome</keyword>
<evidence type="ECO:0000313" key="3">
    <source>
        <dbReference type="Proteomes" id="UP000515856"/>
    </source>
</evidence>
<reference evidence="2 3" key="1">
    <citation type="submission" date="2020-08" db="EMBL/GenBank/DDBJ databases">
        <authorList>
            <person name="Liu C."/>
            <person name="Sun Q."/>
        </authorList>
    </citation>
    <scope>NUCLEOTIDE SEQUENCE [LARGE SCALE GENOMIC DNA]</scope>
    <source>
        <strain evidence="2 3">NSJ-61</strain>
    </source>
</reference>
<proteinExistence type="predicted"/>
<protein>
    <submittedName>
        <fullName evidence="2">Uncharacterized protein</fullName>
    </submittedName>
</protein>
<accession>A0A7G9GKV4</accession>
<organism evidence="2 3">
    <name type="scientific">[Eubacterium] hominis</name>
    <dbReference type="NCBI Taxonomy" id="2764325"/>
    <lineage>
        <taxon>Bacteria</taxon>
        <taxon>Bacillati</taxon>
        <taxon>Bacillota</taxon>
        <taxon>Erysipelotrichia</taxon>
        <taxon>Erysipelotrichales</taxon>
        <taxon>Erysipelotrichaceae</taxon>
        <taxon>Amedibacillus</taxon>
    </lineage>
</organism>
<dbReference type="Proteomes" id="UP000515856">
    <property type="component" value="Chromosome"/>
</dbReference>
<feature type="region of interest" description="Disordered" evidence="1">
    <location>
        <begin position="1"/>
        <end position="21"/>
    </location>
</feature>
<dbReference type="AlphaFoldDB" id="A0A7G9GKV4"/>
<evidence type="ECO:0000313" key="2">
    <source>
        <dbReference type="EMBL" id="QNM11436.1"/>
    </source>
</evidence>
<name>A0A7G9GKV4_9FIRM</name>
<dbReference type="RefSeq" id="WP_158552264.1">
    <property type="nucleotide sequence ID" value="NZ_CP060636.1"/>
</dbReference>
<dbReference type="EMBL" id="CP060636">
    <property type="protein sequence ID" value="QNM11436.1"/>
    <property type="molecule type" value="Genomic_DNA"/>
</dbReference>
<dbReference type="KEGG" id="ehn:H9Q80_14425"/>
<gene>
    <name evidence="2" type="ORF">H9Q80_14425</name>
</gene>
<sequence length="47" mass="5775">MDGKNNETKSTKHRERSWTRKEVNLSVHMYFKMKDLSNSEKREKFKN</sequence>